<feature type="signal peptide" evidence="1">
    <location>
        <begin position="1"/>
        <end position="17"/>
    </location>
</feature>
<dbReference type="InterPro" id="IPR021851">
    <property type="entry name" value="DUF3455"/>
</dbReference>
<sequence length="233" mass="24625">MFIRSLLALALSAPALATPWLTFSGCSVPSSVLQLPSNQTTLTAPSTAPNFVALGVGVQNYTCANTSTYSNTGAVAELFDISCLFKTPIFGSIQDIVFAAWSEFPNDIPITAIETGFRILGNPDVLGQHYFVKNPSGAAGNSPVFDFTSSGQFNDNKNAFILAAKAGDILSPDSKSDVDWLSLNRVSGELADQVFRVETRGGQPPASCTPGSSTDISVKYAAKYLFYGGSVKK</sequence>
<evidence type="ECO:0000313" key="3">
    <source>
        <dbReference type="Proteomes" id="UP000298327"/>
    </source>
</evidence>
<organism evidence="2 3">
    <name type="scientific">Dentipellis fragilis</name>
    <dbReference type="NCBI Taxonomy" id="205917"/>
    <lineage>
        <taxon>Eukaryota</taxon>
        <taxon>Fungi</taxon>
        <taxon>Dikarya</taxon>
        <taxon>Basidiomycota</taxon>
        <taxon>Agaricomycotina</taxon>
        <taxon>Agaricomycetes</taxon>
        <taxon>Russulales</taxon>
        <taxon>Hericiaceae</taxon>
        <taxon>Dentipellis</taxon>
    </lineage>
</organism>
<dbReference type="EMBL" id="SEOQ01000614">
    <property type="protein sequence ID" value="TFY59546.1"/>
    <property type="molecule type" value="Genomic_DNA"/>
</dbReference>
<feature type="chain" id="PRO_5021201767" description="Malate dehydrogenase" evidence="1">
    <location>
        <begin position="18"/>
        <end position="233"/>
    </location>
</feature>
<dbReference type="Pfam" id="PF11937">
    <property type="entry name" value="DUF3455"/>
    <property type="match status" value="1"/>
</dbReference>
<dbReference type="OrthoDB" id="1859733at2759"/>
<keyword evidence="3" id="KW-1185">Reference proteome</keyword>
<protein>
    <recommendedName>
        <fullName evidence="4">Malate dehydrogenase</fullName>
    </recommendedName>
</protein>
<dbReference type="AlphaFoldDB" id="A0A4Y9YAH5"/>
<dbReference type="PANTHER" id="PTHR35567:SF1">
    <property type="entry name" value="CONSERVED FUNGAL PROTEIN (AFU_ORTHOLOGUE AFUA_1G14230)"/>
    <property type="match status" value="1"/>
</dbReference>
<evidence type="ECO:0000313" key="2">
    <source>
        <dbReference type="EMBL" id="TFY59546.1"/>
    </source>
</evidence>
<evidence type="ECO:0000256" key="1">
    <source>
        <dbReference type="SAM" id="SignalP"/>
    </source>
</evidence>
<name>A0A4Y9YAH5_9AGAM</name>
<proteinExistence type="predicted"/>
<accession>A0A4Y9YAH5</accession>
<dbReference type="Proteomes" id="UP000298327">
    <property type="component" value="Unassembled WGS sequence"/>
</dbReference>
<reference evidence="2 3" key="1">
    <citation type="submission" date="2019-02" db="EMBL/GenBank/DDBJ databases">
        <title>Genome sequencing of the rare red list fungi Dentipellis fragilis.</title>
        <authorList>
            <person name="Buettner E."/>
            <person name="Kellner H."/>
        </authorList>
    </citation>
    <scope>NUCLEOTIDE SEQUENCE [LARGE SCALE GENOMIC DNA]</scope>
    <source>
        <strain evidence="2 3">DSM 105465</strain>
    </source>
</reference>
<comment type="caution">
    <text evidence="2">The sequence shown here is derived from an EMBL/GenBank/DDBJ whole genome shotgun (WGS) entry which is preliminary data.</text>
</comment>
<dbReference type="PROSITE" id="PS51257">
    <property type="entry name" value="PROKAR_LIPOPROTEIN"/>
    <property type="match status" value="1"/>
</dbReference>
<dbReference type="PANTHER" id="PTHR35567">
    <property type="entry name" value="MALATE DEHYDROGENASE (AFU_ORTHOLOGUE AFUA_2G13800)"/>
    <property type="match status" value="1"/>
</dbReference>
<evidence type="ECO:0008006" key="4">
    <source>
        <dbReference type="Google" id="ProtNLM"/>
    </source>
</evidence>
<gene>
    <name evidence="2" type="ORF">EVG20_g7760</name>
</gene>
<keyword evidence="1" id="KW-0732">Signal</keyword>